<organism evidence="1 2">
    <name type="scientific">Racocetra persica</name>
    <dbReference type="NCBI Taxonomy" id="160502"/>
    <lineage>
        <taxon>Eukaryota</taxon>
        <taxon>Fungi</taxon>
        <taxon>Fungi incertae sedis</taxon>
        <taxon>Mucoromycota</taxon>
        <taxon>Glomeromycotina</taxon>
        <taxon>Glomeromycetes</taxon>
        <taxon>Diversisporales</taxon>
        <taxon>Gigasporaceae</taxon>
        <taxon>Racocetra</taxon>
    </lineage>
</organism>
<gene>
    <name evidence="1" type="ORF">RPERSI_LOCUS31150</name>
</gene>
<feature type="non-terminal residue" evidence="1">
    <location>
        <position position="74"/>
    </location>
</feature>
<proteinExistence type="predicted"/>
<dbReference type="Proteomes" id="UP000789920">
    <property type="component" value="Unassembled WGS sequence"/>
</dbReference>
<evidence type="ECO:0000313" key="2">
    <source>
        <dbReference type="Proteomes" id="UP000789920"/>
    </source>
</evidence>
<protein>
    <submittedName>
        <fullName evidence="1">6552_t:CDS:1</fullName>
    </submittedName>
</protein>
<feature type="non-terminal residue" evidence="1">
    <location>
        <position position="1"/>
    </location>
</feature>
<dbReference type="EMBL" id="CAJVQC010124483">
    <property type="protein sequence ID" value="CAG8839693.1"/>
    <property type="molecule type" value="Genomic_DNA"/>
</dbReference>
<comment type="caution">
    <text evidence="1">The sequence shown here is derived from an EMBL/GenBank/DDBJ whole genome shotgun (WGS) entry which is preliminary data.</text>
</comment>
<sequence>NANKENNSKSSRKSKLKKIDHLLENVLNLVKSLPSLKGKESATKKRKLEPLQYNHRNNPKATETVEINFQNIIK</sequence>
<keyword evidence="2" id="KW-1185">Reference proteome</keyword>
<reference evidence="1" key="1">
    <citation type="submission" date="2021-06" db="EMBL/GenBank/DDBJ databases">
        <authorList>
            <person name="Kallberg Y."/>
            <person name="Tangrot J."/>
            <person name="Rosling A."/>
        </authorList>
    </citation>
    <scope>NUCLEOTIDE SEQUENCE</scope>
    <source>
        <strain evidence="1">MA461A</strain>
    </source>
</reference>
<accession>A0ACA9SI78</accession>
<name>A0ACA9SI78_9GLOM</name>
<evidence type="ECO:0000313" key="1">
    <source>
        <dbReference type="EMBL" id="CAG8839693.1"/>
    </source>
</evidence>